<protein>
    <recommendedName>
        <fullName evidence="6">Ribosomal RNA small subunit methyltransferase I</fullName>
        <ecNumber evidence="6">2.1.1.198</ecNumber>
    </recommendedName>
    <alternativeName>
        <fullName evidence="6">16S rRNA 2'-O-ribose C1402 methyltransferase</fullName>
    </alternativeName>
    <alternativeName>
        <fullName evidence="6">rRNA (cytidine-2'-O-)-methyltransferase RsmI</fullName>
    </alternativeName>
</protein>
<dbReference type="HAMAP" id="MF_01877">
    <property type="entry name" value="16SrRNA_methyltr_I"/>
    <property type="match status" value="1"/>
</dbReference>
<dbReference type="FunFam" id="3.30.950.10:FF:000002">
    <property type="entry name" value="Ribosomal RNA small subunit methyltransferase I"/>
    <property type="match status" value="1"/>
</dbReference>
<accession>A0A346DZP2</accession>
<proteinExistence type="inferred from homology"/>
<dbReference type="InterPro" id="IPR008189">
    <property type="entry name" value="rRNA_ssu_MeTfrase_I"/>
</dbReference>
<feature type="domain" description="Tetrapyrrole methylase" evidence="7">
    <location>
        <begin position="8"/>
        <end position="204"/>
    </location>
</feature>
<dbReference type="OrthoDB" id="9809084at2"/>
<keyword evidence="3 6" id="KW-0489">Methyltransferase</keyword>
<evidence type="ECO:0000256" key="6">
    <source>
        <dbReference type="HAMAP-Rule" id="MF_01877"/>
    </source>
</evidence>
<dbReference type="Gene3D" id="3.30.950.10">
    <property type="entry name" value="Methyltransferase, Cobalt-precorrin-4 Transmethylase, Domain 2"/>
    <property type="match status" value="1"/>
</dbReference>
<evidence type="ECO:0000256" key="4">
    <source>
        <dbReference type="ARBA" id="ARBA00022679"/>
    </source>
</evidence>
<dbReference type="InterPro" id="IPR014777">
    <property type="entry name" value="4pyrrole_Mease_sub1"/>
</dbReference>
<dbReference type="InterPro" id="IPR035996">
    <property type="entry name" value="4pyrrol_Methylase_sf"/>
</dbReference>
<keyword evidence="1 6" id="KW-0963">Cytoplasm</keyword>
<comment type="similarity">
    <text evidence="6">Belongs to the methyltransferase superfamily. RsmI family.</text>
</comment>
<organism evidence="8 9">
    <name type="scientific">Candidatus Purcelliella pentastirinorum</name>
    <dbReference type="NCBI Taxonomy" id="472834"/>
    <lineage>
        <taxon>Bacteria</taxon>
        <taxon>Pseudomonadati</taxon>
        <taxon>Pseudomonadota</taxon>
        <taxon>Gammaproteobacteria</taxon>
        <taxon>Enterobacterales</taxon>
        <taxon>Enterobacteriaceae</taxon>
        <taxon>Candidatus Purcelliella</taxon>
    </lineage>
</organism>
<keyword evidence="4 6" id="KW-0808">Transferase</keyword>
<keyword evidence="2 6" id="KW-0698">rRNA processing</keyword>
<dbReference type="NCBIfam" id="TIGR00096">
    <property type="entry name" value="16S rRNA (cytidine(1402)-2'-O)-methyltransferase"/>
    <property type="match status" value="1"/>
</dbReference>
<evidence type="ECO:0000256" key="3">
    <source>
        <dbReference type="ARBA" id="ARBA00022603"/>
    </source>
</evidence>
<dbReference type="PANTHER" id="PTHR46111:SF1">
    <property type="entry name" value="RIBOSOMAL RNA SMALL SUBUNIT METHYLTRANSFERASE I"/>
    <property type="match status" value="1"/>
</dbReference>
<keyword evidence="5 6" id="KW-0949">S-adenosyl-L-methionine</keyword>
<evidence type="ECO:0000259" key="7">
    <source>
        <dbReference type="Pfam" id="PF00590"/>
    </source>
</evidence>
<dbReference type="PIRSF" id="PIRSF005917">
    <property type="entry name" value="MTase_YraL"/>
    <property type="match status" value="1"/>
</dbReference>
<comment type="subcellular location">
    <subcellularLocation>
        <location evidence="6">Cytoplasm</location>
    </subcellularLocation>
</comment>
<dbReference type="KEGG" id="ppet:C9I82_229"/>
<dbReference type="Pfam" id="PF00590">
    <property type="entry name" value="TP_methylase"/>
    <property type="match status" value="1"/>
</dbReference>
<dbReference type="GO" id="GO:0070677">
    <property type="term" value="F:rRNA (cytosine-2'-O-)-methyltransferase activity"/>
    <property type="evidence" value="ECO:0007669"/>
    <property type="project" value="UniProtKB-UniRule"/>
</dbReference>
<dbReference type="EC" id="2.1.1.198" evidence="6"/>
<evidence type="ECO:0000256" key="1">
    <source>
        <dbReference type="ARBA" id="ARBA00022490"/>
    </source>
</evidence>
<keyword evidence="9" id="KW-1185">Reference proteome</keyword>
<dbReference type="Proteomes" id="UP000256856">
    <property type="component" value="Chromosome"/>
</dbReference>
<sequence length="280" mass="32321">MKILKKNKLYIVPTPIGNLKDITYRAINILKKIDIILAENIKHTKILINHFKIKKTILKFNNDYEHNKVKKIIKLIKTGKNVALLSSAGTPTINDPGYKLIHACHLSNIKIIPLPGPCAAITALSASGMSFNKFCYEGFLPKKKKSKETLLKSLKKEKKIIIFYESKHRIIKSLKTIIKIFGENRNILLAKEMTKIWEIIHKTTTINLLYLFENKKIKKKGEIVLVIDGYKEKKDDISDKIIKTFKILKDTISIKKAIEITAKIHKIKKNKLYNFIIKKY</sequence>
<dbReference type="AlphaFoldDB" id="A0A346DZP2"/>
<reference evidence="8 9" key="1">
    <citation type="submission" date="2018-03" db="EMBL/GenBank/DDBJ databases">
        <title>A parallel universe: an anciently diverged bacterial symbiosis in a Hawaiian planthopper (Hemiptera: Cixiidae) reveals rearranged nutritional responsibilities.</title>
        <authorList>
            <person name="Bennett G."/>
            <person name="Mao M."/>
        </authorList>
    </citation>
    <scope>NUCLEOTIDE SEQUENCE [LARGE SCALE GENOMIC DNA]</scope>
    <source>
        <strain evidence="8 9">OLIH</strain>
    </source>
</reference>
<dbReference type="PANTHER" id="PTHR46111">
    <property type="entry name" value="RIBOSOMAL RNA SMALL SUBUNIT METHYLTRANSFERASE I"/>
    <property type="match status" value="1"/>
</dbReference>
<evidence type="ECO:0000256" key="2">
    <source>
        <dbReference type="ARBA" id="ARBA00022552"/>
    </source>
</evidence>
<dbReference type="InterPro" id="IPR014776">
    <property type="entry name" value="4pyrrole_Mease_sub2"/>
</dbReference>
<dbReference type="SUPFAM" id="SSF53790">
    <property type="entry name" value="Tetrapyrrole methylase"/>
    <property type="match status" value="1"/>
</dbReference>
<dbReference type="InterPro" id="IPR000878">
    <property type="entry name" value="4pyrrol_Mease"/>
</dbReference>
<dbReference type="CDD" id="cd11648">
    <property type="entry name" value="RsmI"/>
    <property type="match status" value="1"/>
</dbReference>
<comment type="catalytic activity">
    <reaction evidence="6">
        <text>cytidine(1402) in 16S rRNA + S-adenosyl-L-methionine = 2'-O-methylcytidine(1402) in 16S rRNA + S-adenosyl-L-homocysteine + H(+)</text>
        <dbReference type="Rhea" id="RHEA:42924"/>
        <dbReference type="Rhea" id="RHEA-COMP:10285"/>
        <dbReference type="Rhea" id="RHEA-COMP:10286"/>
        <dbReference type="ChEBI" id="CHEBI:15378"/>
        <dbReference type="ChEBI" id="CHEBI:57856"/>
        <dbReference type="ChEBI" id="CHEBI:59789"/>
        <dbReference type="ChEBI" id="CHEBI:74495"/>
        <dbReference type="ChEBI" id="CHEBI:82748"/>
        <dbReference type="EC" id="2.1.1.198"/>
    </reaction>
</comment>
<dbReference type="GO" id="GO:0005737">
    <property type="term" value="C:cytoplasm"/>
    <property type="evidence" value="ECO:0007669"/>
    <property type="project" value="UniProtKB-SubCell"/>
</dbReference>
<evidence type="ECO:0000256" key="5">
    <source>
        <dbReference type="ARBA" id="ARBA00022691"/>
    </source>
</evidence>
<dbReference type="EMBL" id="CP028374">
    <property type="protein sequence ID" value="AXN02197.1"/>
    <property type="molecule type" value="Genomic_DNA"/>
</dbReference>
<name>A0A346DZP2_9ENTR</name>
<evidence type="ECO:0000313" key="8">
    <source>
        <dbReference type="EMBL" id="AXN02197.1"/>
    </source>
</evidence>
<dbReference type="Gene3D" id="3.40.1010.10">
    <property type="entry name" value="Cobalt-precorrin-4 Transmethylase, Domain 1"/>
    <property type="match status" value="1"/>
</dbReference>
<dbReference type="RefSeq" id="WP_115956027.1">
    <property type="nucleotide sequence ID" value="NZ_CP028374.1"/>
</dbReference>
<comment type="function">
    <text evidence="6">Catalyzes the 2'-O-methylation of the ribose of cytidine 1402 (C1402) in 16S rRNA.</text>
</comment>
<evidence type="ECO:0000313" key="9">
    <source>
        <dbReference type="Proteomes" id="UP000256856"/>
    </source>
</evidence>
<gene>
    <name evidence="6" type="primary">rsmI</name>
    <name evidence="8" type="ORF">C9I82_229</name>
</gene>